<feature type="compositionally biased region" description="Low complexity" evidence="1">
    <location>
        <begin position="81"/>
        <end position="91"/>
    </location>
</feature>
<name>A0A0H2R869_9AGAM</name>
<dbReference type="EMBL" id="KQ086274">
    <property type="protein sequence ID" value="KLO05713.1"/>
    <property type="molecule type" value="Genomic_DNA"/>
</dbReference>
<dbReference type="InParanoid" id="A0A0H2R869"/>
<feature type="region of interest" description="Disordered" evidence="1">
    <location>
        <begin position="50"/>
        <end position="91"/>
    </location>
</feature>
<evidence type="ECO:0000256" key="1">
    <source>
        <dbReference type="SAM" id="MobiDB-lite"/>
    </source>
</evidence>
<evidence type="ECO:0000313" key="2">
    <source>
        <dbReference type="EMBL" id="KLO05713.1"/>
    </source>
</evidence>
<feature type="compositionally biased region" description="Basic and acidic residues" evidence="1">
    <location>
        <begin position="65"/>
        <end position="74"/>
    </location>
</feature>
<gene>
    <name evidence="2" type="ORF">SCHPADRAFT_714957</name>
</gene>
<sequence length="157" mass="17775">MWCPFNRLQCVLHYVYFTTVGLIYQKNRPRIEGVICGRCNTEKPIKGKQRLWVHRSPSTADSSGDAEHELEHPSHGRAQASPSTSRTLPSLPCALDRRQSTSSYILRVRLLSNDSFSHDPETQTLAFREVEKSLRAYSGLRWVSTLLSISSNAVICI</sequence>
<evidence type="ECO:0000313" key="3">
    <source>
        <dbReference type="Proteomes" id="UP000053477"/>
    </source>
</evidence>
<accession>A0A0H2R869</accession>
<dbReference type="Proteomes" id="UP000053477">
    <property type="component" value="Unassembled WGS sequence"/>
</dbReference>
<proteinExistence type="predicted"/>
<dbReference type="AlphaFoldDB" id="A0A0H2R869"/>
<organism evidence="2 3">
    <name type="scientific">Schizopora paradoxa</name>
    <dbReference type="NCBI Taxonomy" id="27342"/>
    <lineage>
        <taxon>Eukaryota</taxon>
        <taxon>Fungi</taxon>
        <taxon>Dikarya</taxon>
        <taxon>Basidiomycota</taxon>
        <taxon>Agaricomycotina</taxon>
        <taxon>Agaricomycetes</taxon>
        <taxon>Hymenochaetales</taxon>
        <taxon>Schizoporaceae</taxon>
        <taxon>Schizopora</taxon>
    </lineage>
</organism>
<protein>
    <submittedName>
        <fullName evidence="2">Uncharacterized protein</fullName>
    </submittedName>
</protein>
<reference evidence="2 3" key="1">
    <citation type="submission" date="2015-04" db="EMBL/GenBank/DDBJ databases">
        <title>Complete genome sequence of Schizopora paradoxa KUC8140, a cosmopolitan wood degrader in East Asia.</title>
        <authorList>
            <consortium name="DOE Joint Genome Institute"/>
            <person name="Min B."/>
            <person name="Park H."/>
            <person name="Jang Y."/>
            <person name="Kim J.-J."/>
            <person name="Kim K.H."/>
            <person name="Pangilinan J."/>
            <person name="Lipzen A."/>
            <person name="Riley R."/>
            <person name="Grigoriev I.V."/>
            <person name="Spatafora J.W."/>
            <person name="Choi I.-G."/>
        </authorList>
    </citation>
    <scope>NUCLEOTIDE SEQUENCE [LARGE SCALE GENOMIC DNA]</scope>
    <source>
        <strain evidence="2 3">KUC8140</strain>
    </source>
</reference>
<keyword evidence="3" id="KW-1185">Reference proteome</keyword>